<evidence type="ECO:0000256" key="7">
    <source>
        <dbReference type="ARBA" id="ARBA00023242"/>
    </source>
</evidence>
<feature type="domain" description="E2F/DP family winged-helix DNA-binding" evidence="11">
    <location>
        <begin position="18"/>
        <end position="83"/>
    </location>
</feature>
<evidence type="ECO:0000256" key="2">
    <source>
        <dbReference type="ARBA" id="ARBA00010940"/>
    </source>
</evidence>
<dbReference type="RefSeq" id="XP_018823084.1">
    <property type="nucleotide sequence ID" value="XM_018967539.2"/>
</dbReference>
<dbReference type="Pfam" id="PF02319">
    <property type="entry name" value="WHD_E2F_TDP"/>
    <property type="match status" value="2"/>
</dbReference>
<keyword evidence="7 9" id="KW-0539">Nucleus</keyword>
<dbReference type="InterPro" id="IPR015633">
    <property type="entry name" value="E2F"/>
</dbReference>
<dbReference type="SMART" id="SM01372">
    <property type="entry name" value="E2F_TDP"/>
    <property type="match status" value="2"/>
</dbReference>
<evidence type="ECO:0000256" key="5">
    <source>
        <dbReference type="ARBA" id="ARBA00023125"/>
    </source>
</evidence>
<dbReference type="PANTHER" id="PTHR12081:SF7">
    <property type="entry name" value="TRANSCRIPTION FACTOR EFL-3"/>
    <property type="match status" value="1"/>
</dbReference>
<evidence type="ECO:0000256" key="4">
    <source>
        <dbReference type="ARBA" id="ARBA00023015"/>
    </source>
</evidence>
<evidence type="ECO:0000256" key="6">
    <source>
        <dbReference type="ARBA" id="ARBA00023163"/>
    </source>
</evidence>
<gene>
    <name evidence="13 14" type="primary">LOC108992853</name>
</gene>
<evidence type="ECO:0000256" key="1">
    <source>
        <dbReference type="ARBA" id="ARBA00004123"/>
    </source>
</evidence>
<dbReference type="InterPro" id="IPR003316">
    <property type="entry name" value="E2F_WHTH_DNA-bd_dom"/>
</dbReference>
<dbReference type="STRING" id="51240.A0A2I4EUJ2"/>
<keyword evidence="4 9" id="KW-0805">Transcription regulation</keyword>
<dbReference type="OrthoDB" id="5318at2759"/>
<feature type="domain" description="E2F/DP family winged-helix DNA-binding" evidence="11">
    <location>
        <begin position="143"/>
        <end position="223"/>
    </location>
</feature>
<sequence>MSSLDLQNPETRPPAYHRKEKSLGLLCSNFLRLYSEEGVATFELDDAASKLGVERRRMYDVVNILESIRIIAKKGKNQYSWKGFGEVPRALEELKEDGMREKSNHSDFCNPVKVSKNIENGVPSSLQNNWEARSAASLRSDNRRDKSLVILTQSFIKLFLCSDMEFILLDDAAQALLGDNHDTTALRTKVRRLYDIANVFSSMNMIEKTHFPESRKPAFRWLGWKEKPENGSDTPSDLNESKKRLFGIDITNDISKRNRVESSTNCINQTVIDVPMHNRHGDLGIVHDGIKLKQRSKHSSKGIEFGPFAPVNVSGLKDPERRRVKEFQEKLTSTYRPQ</sequence>
<evidence type="ECO:0000313" key="13">
    <source>
        <dbReference type="RefSeq" id="XP_018823084.1"/>
    </source>
</evidence>
<evidence type="ECO:0000313" key="12">
    <source>
        <dbReference type="Proteomes" id="UP000235220"/>
    </source>
</evidence>
<dbReference type="FunFam" id="1.10.10.10:FF:000073">
    <property type="entry name" value="E2F transcription factor 8"/>
    <property type="match status" value="1"/>
</dbReference>
<organism evidence="12 13">
    <name type="scientific">Juglans regia</name>
    <name type="common">English walnut</name>
    <dbReference type="NCBI Taxonomy" id="51240"/>
    <lineage>
        <taxon>Eukaryota</taxon>
        <taxon>Viridiplantae</taxon>
        <taxon>Streptophyta</taxon>
        <taxon>Embryophyta</taxon>
        <taxon>Tracheophyta</taxon>
        <taxon>Spermatophyta</taxon>
        <taxon>Magnoliopsida</taxon>
        <taxon>eudicotyledons</taxon>
        <taxon>Gunneridae</taxon>
        <taxon>Pentapetalae</taxon>
        <taxon>rosids</taxon>
        <taxon>fabids</taxon>
        <taxon>Fagales</taxon>
        <taxon>Juglandaceae</taxon>
        <taxon>Juglans</taxon>
    </lineage>
</organism>
<dbReference type="GO" id="GO:0006357">
    <property type="term" value="P:regulation of transcription by RNA polymerase II"/>
    <property type="evidence" value="ECO:0000318"/>
    <property type="project" value="GO_Central"/>
</dbReference>
<keyword evidence="5 9" id="KW-0238">DNA-binding</keyword>
<dbReference type="Proteomes" id="UP000235220">
    <property type="component" value="Chromosome 1"/>
</dbReference>
<dbReference type="AlphaFoldDB" id="A0A2I4EUJ2"/>
<feature type="region of interest" description="Disordered" evidence="10">
    <location>
        <begin position="317"/>
        <end position="338"/>
    </location>
</feature>
<accession>A0A2I4EUJ2</accession>
<keyword evidence="6 9" id="KW-0804">Transcription</keyword>
<comment type="similarity">
    <text evidence="2 9">Belongs to the E2F/DP family.</text>
</comment>
<proteinExistence type="inferred from homology"/>
<reference evidence="13 14" key="1">
    <citation type="submission" date="2025-04" db="UniProtKB">
        <authorList>
            <consortium name="RefSeq"/>
        </authorList>
    </citation>
    <scope>IDENTIFICATION</scope>
    <source>
        <tissue evidence="13 14">Leaves</tissue>
    </source>
</reference>
<dbReference type="KEGG" id="jre:108992853"/>
<evidence type="ECO:0000256" key="8">
    <source>
        <dbReference type="ARBA" id="ARBA00023306"/>
    </source>
</evidence>
<dbReference type="GO" id="GO:0000978">
    <property type="term" value="F:RNA polymerase II cis-regulatory region sequence-specific DNA binding"/>
    <property type="evidence" value="ECO:0000318"/>
    <property type="project" value="GO_Central"/>
</dbReference>
<dbReference type="SUPFAM" id="SSF46785">
    <property type="entry name" value="Winged helix' DNA-binding domain"/>
    <property type="match status" value="2"/>
</dbReference>
<protein>
    <submittedName>
        <fullName evidence="13 14">E2F transcription factor-like E2FF</fullName>
    </submittedName>
</protein>
<keyword evidence="3" id="KW-0678">Repressor</keyword>
<comment type="subcellular location">
    <subcellularLocation>
        <location evidence="1 9">Nucleus</location>
    </subcellularLocation>
</comment>
<evidence type="ECO:0000313" key="14">
    <source>
        <dbReference type="RefSeq" id="XP_018823085.1"/>
    </source>
</evidence>
<dbReference type="GO" id="GO:0000981">
    <property type="term" value="F:DNA-binding transcription factor activity, RNA polymerase II-specific"/>
    <property type="evidence" value="ECO:0000318"/>
    <property type="project" value="GO_Central"/>
</dbReference>
<evidence type="ECO:0000256" key="10">
    <source>
        <dbReference type="SAM" id="MobiDB-lite"/>
    </source>
</evidence>
<feature type="compositionally biased region" description="Basic and acidic residues" evidence="10">
    <location>
        <begin position="317"/>
        <end position="329"/>
    </location>
</feature>
<dbReference type="Gramene" id="Jr01_03710_p1">
    <property type="protein sequence ID" value="cds.Jr01_03710_p1"/>
    <property type="gene ID" value="Jr01_03710"/>
</dbReference>
<evidence type="ECO:0000256" key="3">
    <source>
        <dbReference type="ARBA" id="ARBA00022491"/>
    </source>
</evidence>
<dbReference type="GO" id="GO:0090575">
    <property type="term" value="C:RNA polymerase II transcription regulator complex"/>
    <property type="evidence" value="ECO:0000318"/>
    <property type="project" value="GO_Central"/>
</dbReference>
<dbReference type="Gene3D" id="1.10.10.10">
    <property type="entry name" value="Winged helix-like DNA-binding domain superfamily/Winged helix DNA-binding domain"/>
    <property type="match status" value="2"/>
</dbReference>
<dbReference type="InterPro" id="IPR036390">
    <property type="entry name" value="WH_DNA-bd_sf"/>
</dbReference>
<dbReference type="InterPro" id="IPR036388">
    <property type="entry name" value="WH-like_DNA-bd_sf"/>
</dbReference>
<keyword evidence="12" id="KW-1185">Reference proteome</keyword>
<dbReference type="FunFam" id="1.10.10.10:FF:000295">
    <property type="entry name" value="E2F transcription factor-like E2FE"/>
    <property type="match status" value="1"/>
</dbReference>
<evidence type="ECO:0000259" key="11">
    <source>
        <dbReference type="SMART" id="SM01372"/>
    </source>
</evidence>
<keyword evidence="8" id="KW-0131">Cell cycle</keyword>
<dbReference type="GeneID" id="108992853"/>
<dbReference type="PANTHER" id="PTHR12081">
    <property type="entry name" value="TRANSCRIPTION FACTOR E2F"/>
    <property type="match status" value="1"/>
</dbReference>
<evidence type="ECO:0000256" key="9">
    <source>
        <dbReference type="RuleBase" id="RU003796"/>
    </source>
</evidence>
<dbReference type="RefSeq" id="XP_018823085.1">
    <property type="nucleotide sequence ID" value="XM_018967540.2"/>
</dbReference>
<name>A0A2I4EUJ2_JUGRE</name>